<name>A0A6H5HUL9_9HEMI</name>
<dbReference type="AlphaFoldDB" id="A0A6H5HUL9"/>
<dbReference type="EMBL" id="CADCXU010035811">
    <property type="protein sequence ID" value="CAB0020811.1"/>
    <property type="molecule type" value="Genomic_DNA"/>
</dbReference>
<dbReference type="Proteomes" id="UP000479000">
    <property type="component" value="Unassembled WGS sequence"/>
</dbReference>
<accession>A0A6H5HUL9</accession>
<feature type="non-terminal residue" evidence="1">
    <location>
        <position position="68"/>
    </location>
</feature>
<gene>
    <name evidence="1" type="ORF">NTEN_LOCUS24348</name>
</gene>
<evidence type="ECO:0000313" key="2">
    <source>
        <dbReference type="Proteomes" id="UP000479000"/>
    </source>
</evidence>
<keyword evidence="2" id="KW-1185">Reference proteome</keyword>
<reference evidence="1 2" key="1">
    <citation type="submission" date="2020-02" db="EMBL/GenBank/DDBJ databases">
        <authorList>
            <person name="Ferguson B K."/>
        </authorList>
    </citation>
    <scope>NUCLEOTIDE SEQUENCE [LARGE SCALE GENOMIC DNA]</scope>
</reference>
<sequence>MINDAFSVYGLSGLHQVPFSQELQSHTKGAILKNRLVVDHRFRFRLRDVWSAGILSHRNVKLIQISAP</sequence>
<proteinExistence type="predicted"/>
<protein>
    <submittedName>
        <fullName evidence="1">Uncharacterized protein</fullName>
    </submittedName>
</protein>
<evidence type="ECO:0000313" key="1">
    <source>
        <dbReference type="EMBL" id="CAB0020811.1"/>
    </source>
</evidence>
<organism evidence="1 2">
    <name type="scientific">Nesidiocoris tenuis</name>
    <dbReference type="NCBI Taxonomy" id="355587"/>
    <lineage>
        <taxon>Eukaryota</taxon>
        <taxon>Metazoa</taxon>
        <taxon>Ecdysozoa</taxon>
        <taxon>Arthropoda</taxon>
        <taxon>Hexapoda</taxon>
        <taxon>Insecta</taxon>
        <taxon>Pterygota</taxon>
        <taxon>Neoptera</taxon>
        <taxon>Paraneoptera</taxon>
        <taxon>Hemiptera</taxon>
        <taxon>Heteroptera</taxon>
        <taxon>Panheteroptera</taxon>
        <taxon>Cimicomorpha</taxon>
        <taxon>Miridae</taxon>
        <taxon>Dicyphina</taxon>
        <taxon>Nesidiocoris</taxon>
    </lineage>
</organism>